<feature type="region of interest" description="Disordered" evidence="1">
    <location>
        <begin position="21"/>
        <end position="141"/>
    </location>
</feature>
<reference evidence="2" key="1">
    <citation type="submission" date="2020-10" db="EMBL/GenBank/DDBJ databases">
        <authorList>
            <person name="Kikuchi T."/>
        </authorList>
    </citation>
    <scope>NUCLEOTIDE SEQUENCE</scope>
    <source>
        <strain evidence="2">NKZ352</strain>
    </source>
</reference>
<evidence type="ECO:0000256" key="1">
    <source>
        <dbReference type="SAM" id="MobiDB-lite"/>
    </source>
</evidence>
<proteinExistence type="predicted"/>
<gene>
    <name evidence="2" type="ORF">CAUJ_LOCUS2358</name>
</gene>
<dbReference type="Proteomes" id="UP000835052">
    <property type="component" value="Unassembled WGS sequence"/>
</dbReference>
<keyword evidence="3" id="KW-1185">Reference proteome</keyword>
<feature type="compositionally biased region" description="Basic and acidic residues" evidence="1">
    <location>
        <begin position="107"/>
        <end position="116"/>
    </location>
</feature>
<evidence type="ECO:0000313" key="3">
    <source>
        <dbReference type="Proteomes" id="UP000835052"/>
    </source>
</evidence>
<comment type="caution">
    <text evidence="2">The sequence shown here is derived from an EMBL/GenBank/DDBJ whole genome shotgun (WGS) entry which is preliminary data.</text>
</comment>
<accession>A0A8S1GT26</accession>
<sequence>MSDIIAKVGEKLVEVEEKLASALSMGVADHSDESDDQLGRPKTPPRPQRHLARKMTIEEEHAGAYFRHSGSTHDQNEEEPHRRTSSGSESSEYGDHHLSSDGGAEDVENRSEDVGSRLEAPPPTLSAIPPKSAAALSANVRSPAAGVHSVSSFRELFSTGVPPSVSAPFYDSDEFSSDDETNTTVRIAAMDDAAFNKELNEAAYDVYVL</sequence>
<evidence type="ECO:0000313" key="2">
    <source>
        <dbReference type="EMBL" id="CAD6186439.1"/>
    </source>
</evidence>
<dbReference type="EMBL" id="CAJGYM010000004">
    <property type="protein sequence ID" value="CAD6186439.1"/>
    <property type="molecule type" value="Genomic_DNA"/>
</dbReference>
<protein>
    <submittedName>
        <fullName evidence="2">Uncharacterized protein</fullName>
    </submittedName>
</protein>
<dbReference type="AlphaFoldDB" id="A0A8S1GT26"/>
<organism evidence="2 3">
    <name type="scientific">Caenorhabditis auriculariae</name>
    <dbReference type="NCBI Taxonomy" id="2777116"/>
    <lineage>
        <taxon>Eukaryota</taxon>
        <taxon>Metazoa</taxon>
        <taxon>Ecdysozoa</taxon>
        <taxon>Nematoda</taxon>
        <taxon>Chromadorea</taxon>
        <taxon>Rhabditida</taxon>
        <taxon>Rhabditina</taxon>
        <taxon>Rhabditomorpha</taxon>
        <taxon>Rhabditoidea</taxon>
        <taxon>Rhabditidae</taxon>
        <taxon>Peloderinae</taxon>
        <taxon>Caenorhabditis</taxon>
    </lineage>
</organism>
<name>A0A8S1GT26_9PELO</name>